<organism evidence="3 4">
    <name type="scientific">Patiria miniata</name>
    <name type="common">Bat star</name>
    <name type="synonym">Asterina miniata</name>
    <dbReference type="NCBI Taxonomy" id="46514"/>
    <lineage>
        <taxon>Eukaryota</taxon>
        <taxon>Metazoa</taxon>
        <taxon>Echinodermata</taxon>
        <taxon>Eleutherozoa</taxon>
        <taxon>Asterozoa</taxon>
        <taxon>Asteroidea</taxon>
        <taxon>Valvatacea</taxon>
        <taxon>Valvatida</taxon>
        <taxon>Asterinidae</taxon>
        <taxon>Patiria</taxon>
    </lineage>
</organism>
<accession>A0A913ZUY6</accession>
<reference evidence="3" key="1">
    <citation type="submission" date="2022-11" db="UniProtKB">
        <authorList>
            <consortium name="EnsemblMetazoa"/>
        </authorList>
    </citation>
    <scope>IDENTIFICATION</scope>
</reference>
<dbReference type="SUPFAM" id="SSF53335">
    <property type="entry name" value="S-adenosyl-L-methionine-dependent methyltransferases"/>
    <property type="match status" value="1"/>
</dbReference>
<dbReference type="OMA" id="PLWYYFG"/>
<dbReference type="PANTHER" id="PTHR45036">
    <property type="entry name" value="METHYLTRANSFERASE LIKE 7B"/>
    <property type="match status" value="1"/>
</dbReference>
<keyword evidence="4" id="KW-1185">Reference proteome</keyword>
<evidence type="ECO:0000256" key="1">
    <source>
        <dbReference type="SAM" id="Phobius"/>
    </source>
</evidence>
<dbReference type="Gene3D" id="3.40.50.150">
    <property type="entry name" value="Vaccinia Virus protein VP39"/>
    <property type="match status" value="1"/>
</dbReference>
<feature type="transmembrane region" description="Helical" evidence="1">
    <location>
        <begin position="12"/>
        <end position="29"/>
    </location>
</feature>
<dbReference type="RefSeq" id="XP_038055075.1">
    <property type="nucleotide sequence ID" value="XM_038199147.1"/>
</dbReference>
<dbReference type="Pfam" id="PF08241">
    <property type="entry name" value="Methyltransf_11"/>
    <property type="match status" value="1"/>
</dbReference>
<dbReference type="InterPro" id="IPR013216">
    <property type="entry name" value="Methyltransf_11"/>
</dbReference>
<dbReference type="InterPro" id="IPR052356">
    <property type="entry name" value="Thiol_S-MT"/>
</dbReference>
<keyword evidence="1" id="KW-0472">Membrane</keyword>
<dbReference type="AlphaFoldDB" id="A0A913ZUY6"/>
<dbReference type="OrthoDB" id="416496at2759"/>
<dbReference type="Proteomes" id="UP000887568">
    <property type="component" value="Unplaced"/>
</dbReference>
<proteinExistence type="predicted"/>
<dbReference type="GO" id="GO:0008757">
    <property type="term" value="F:S-adenosylmethionine-dependent methyltransferase activity"/>
    <property type="evidence" value="ECO:0007669"/>
    <property type="project" value="InterPro"/>
</dbReference>
<evidence type="ECO:0000313" key="3">
    <source>
        <dbReference type="EnsemblMetazoa" id="XP_038055075.1"/>
    </source>
</evidence>
<keyword evidence="1" id="KW-1133">Transmembrane helix</keyword>
<name>A0A913ZUY6_PATMI</name>
<protein>
    <recommendedName>
        <fullName evidence="2">Methyltransferase type 11 domain-containing protein</fullName>
    </recommendedName>
</protein>
<dbReference type="GeneID" id="119727293"/>
<dbReference type="PANTHER" id="PTHR45036:SF8">
    <property type="entry name" value="METHYLTRANSFERASE-LIKE PROTEIN 7A"/>
    <property type="match status" value="1"/>
</dbReference>
<feature type="domain" description="Methyltransferase type 11" evidence="2">
    <location>
        <begin position="92"/>
        <end position="191"/>
    </location>
</feature>
<dbReference type="EnsemblMetazoa" id="XM_038199147.1">
    <property type="protein sequence ID" value="XP_038055075.1"/>
    <property type="gene ID" value="LOC119727293"/>
</dbReference>
<sequence length="264" mass="29573">MEKSPLAGLLDYVVPVLLVVVVLLVLHLLKTIAFPHIFPWVVARITINYNKAMASFKQELLKDMKDQLDSLREKPVDGSSANGEAQPSLTVLEIGVGSGANFKFYPDGTTVIAVEPNKNFVGYLEKSVAEHFPRVRLQRTVIAYGEDLRDHVEDCSVDAVVCTLVLCSVRDIDAVLQETKRVLKPGGKFYFLDHIAADPETWTSTLQWVLRPVWSYVGDGCQLVRKVWPEVDRAGFSRVSYKKFLAHPTLPRVIRPHVMGMATK</sequence>
<dbReference type="CDD" id="cd02440">
    <property type="entry name" value="AdoMet_MTases"/>
    <property type="match status" value="1"/>
</dbReference>
<evidence type="ECO:0000259" key="2">
    <source>
        <dbReference type="Pfam" id="PF08241"/>
    </source>
</evidence>
<evidence type="ECO:0000313" key="4">
    <source>
        <dbReference type="Proteomes" id="UP000887568"/>
    </source>
</evidence>
<dbReference type="InterPro" id="IPR029063">
    <property type="entry name" value="SAM-dependent_MTases_sf"/>
</dbReference>
<keyword evidence="1" id="KW-0812">Transmembrane</keyword>